<evidence type="ECO:0000259" key="5">
    <source>
        <dbReference type="PROSITE" id="PS50931"/>
    </source>
</evidence>
<dbReference type="InterPro" id="IPR000847">
    <property type="entry name" value="LysR_HTH_N"/>
</dbReference>
<keyword evidence="7" id="KW-1185">Reference proteome</keyword>
<proteinExistence type="inferred from homology"/>
<dbReference type="Gene3D" id="1.10.10.10">
    <property type="entry name" value="Winged helix-like DNA-binding domain superfamily/Winged helix DNA-binding domain"/>
    <property type="match status" value="1"/>
</dbReference>
<organism evidence="6 7">
    <name type="scientific">Actinotignum timonense</name>
    <dbReference type="NCBI Taxonomy" id="1870995"/>
    <lineage>
        <taxon>Bacteria</taxon>
        <taxon>Bacillati</taxon>
        <taxon>Actinomycetota</taxon>
        <taxon>Actinomycetes</taxon>
        <taxon>Actinomycetales</taxon>
        <taxon>Actinomycetaceae</taxon>
        <taxon>Actinotignum</taxon>
    </lineage>
</organism>
<gene>
    <name evidence="6" type="ORF">R6P33_03935</name>
</gene>
<dbReference type="Proteomes" id="UP001284901">
    <property type="component" value="Unassembled WGS sequence"/>
</dbReference>
<comment type="similarity">
    <text evidence="1">Belongs to the LysR transcriptional regulatory family.</text>
</comment>
<dbReference type="InterPro" id="IPR036390">
    <property type="entry name" value="WH_DNA-bd_sf"/>
</dbReference>
<evidence type="ECO:0000256" key="1">
    <source>
        <dbReference type="ARBA" id="ARBA00009437"/>
    </source>
</evidence>
<dbReference type="SUPFAM" id="SSF53850">
    <property type="entry name" value="Periplasmic binding protein-like II"/>
    <property type="match status" value="1"/>
</dbReference>
<keyword evidence="2" id="KW-0805">Transcription regulation</keyword>
<comment type="caution">
    <text evidence="6">The sequence shown here is derived from an EMBL/GenBank/DDBJ whole genome shotgun (WGS) entry which is preliminary data.</text>
</comment>
<evidence type="ECO:0000313" key="7">
    <source>
        <dbReference type="Proteomes" id="UP001284901"/>
    </source>
</evidence>
<dbReference type="SUPFAM" id="SSF46785">
    <property type="entry name" value="Winged helix' DNA-binding domain"/>
    <property type="match status" value="1"/>
</dbReference>
<dbReference type="PANTHER" id="PTHR30419:SF8">
    <property type="entry name" value="NITROGEN ASSIMILATION TRANSCRIPTIONAL ACTIVATOR-RELATED"/>
    <property type="match status" value="1"/>
</dbReference>
<sequence>MVRLELLETLVLYSRLGTMDAVARQCGCTTAAVVKRIQLLEEEVGYRLTQRAGRGSELTPAGWHLVERSTQILGLVDKTVSEIRDSVDDPRGRIVIVGRESSALESLASVMGQVRQRYPGISFELRACGREQAARMLAEGSASFAVLDASWECDAWETLSLPGEDRWGLLTRSGSDLAGRESVRRADITKRALLLPHEGSRELGYWLDKENQLDVVGRYGSGRVACRLVEAGVGEAIVLENAVAGNTRMIGAANSGGGSGLVFVPLDWLVGLRCVLAWSKQARLGRAGEVFVETARATFCMVD</sequence>
<evidence type="ECO:0000313" key="6">
    <source>
        <dbReference type="EMBL" id="MDY5146175.1"/>
    </source>
</evidence>
<evidence type="ECO:0000256" key="2">
    <source>
        <dbReference type="ARBA" id="ARBA00023015"/>
    </source>
</evidence>
<dbReference type="PANTHER" id="PTHR30419">
    <property type="entry name" value="HTH-TYPE TRANSCRIPTIONAL REGULATOR YBHD"/>
    <property type="match status" value="1"/>
</dbReference>
<dbReference type="Gene3D" id="3.40.190.10">
    <property type="entry name" value="Periplasmic binding protein-like II"/>
    <property type="match status" value="2"/>
</dbReference>
<reference evidence="6 7" key="1">
    <citation type="submission" date="2023-10" db="EMBL/GenBank/DDBJ databases">
        <title>Whole Genome based description of the genera Actinobaculum and Actinotignum reveals a complex phylogenetic relationship within the species included in the genus Actinotignum.</title>
        <authorList>
            <person name="Jensen C.S."/>
            <person name="Dargis R."/>
            <person name="Kemp M."/>
            <person name="Christensen J.J."/>
        </authorList>
    </citation>
    <scope>NUCLEOTIDE SEQUENCE [LARGE SCALE GENOMIC DNA]</scope>
    <source>
        <strain evidence="6 7">SLA_B089</strain>
    </source>
</reference>
<dbReference type="PROSITE" id="PS50931">
    <property type="entry name" value="HTH_LYSR"/>
    <property type="match status" value="1"/>
</dbReference>
<keyword evidence="3" id="KW-0238">DNA-binding</keyword>
<name>A0ABU5GFT6_9ACTO</name>
<feature type="domain" description="HTH lysR-type" evidence="5">
    <location>
        <begin position="2"/>
        <end position="59"/>
    </location>
</feature>
<dbReference type="EMBL" id="JAWNFY010000008">
    <property type="protein sequence ID" value="MDY5146175.1"/>
    <property type="molecule type" value="Genomic_DNA"/>
</dbReference>
<protein>
    <submittedName>
        <fullName evidence="6">LysR family transcriptional regulator</fullName>
    </submittedName>
</protein>
<keyword evidence="4" id="KW-0804">Transcription</keyword>
<dbReference type="InterPro" id="IPR005119">
    <property type="entry name" value="LysR_subst-bd"/>
</dbReference>
<dbReference type="RefSeq" id="WP_087070343.1">
    <property type="nucleotide sequence ID" value="NZ_CP136960.1"/>
</dbReference>
<dbReference type="InterPro" id="IPR050950">
    <property type="entry name" value="HTH-type_LysR_regulators"/>
</dbReference>
<accession>A0ABU5GFT6</accession>
<evidence type="ECO:0000256" key="4">
    <source>
        <dbReference type="ARBA" id="ARBA00023163"/>
    </source>
</evidence>
<dbReference type="Pfam" id="PF03466">
    <property type="entry name" value="LysR_substrate"/>
    <property type="match status" value="1"/>
</dbReference>
<dbReference type="CDD" id="cd05466">
    <property type="entry name" value="PBP2_LTTR_substrate"/>
    <property type="match status" value="1"/>
</dbReference>
<evidence type="ECO:0000256" key="3">
    <source>
        <dbReference type="ARBA" id="ARBA00023125"/>
    </source>
</evidence>
<dbReference type="GeneID" id="92812869"/>
<dbReference type="Pfam" id="PF00126">
    <property type="entry name" value="HTH_1"/>
    <property type="match status" value="1"/>
</dbReference>
<dbReference type="InterPro" id="IPR036388">
    <property type="entry name" value="WH-like_DNA-bd_sf"/>
</dbReference>